<feature type="repeat" description="WD" evidence="3">
    <location>
        <begin position="879"/>
        <end position="913"/>
    </location>
</feature>
<dbReference type="InterPro" id="IPR020472">
    <property type="entry name" value="WD40_PAC1"/>
</dbReference>
<dbReference type="Gene3D" id="2.130.10.10">
    <property type="entry name" value="YVTN repeat-like/Quinoprotein amine dehydrogenase"/>
    <property type="match status" value="4"/>
</dbReference>
<feature type="repeat" description="WD" evidence="3">
    <location>
        <begin position="774"/>
        <end position="816"/>
    </location>
</feature>
<dbReference type="GeneID" id="81367613"/>
<dbReference type="InterPro" id="IPR056884">
    <property type="entry name" value="NPHP3-like_N"/>
</dbReference>
<dbReference type="InterPro" id="IPR007111">
    <property type="entry name" value="NACHT_NTPase"/>
</dbReference>
<gene>
    <name evidence="5" type="ORF">N7509_003996</name>
</gene>
<evidence type="ECO:0000256" key="3">
    <source>
        <dbReference type="PROSITE-ProRule" id="PRU00221"/>
    </source>
</evidence>
<evidence type="ECO:0000313" key="5">
    <source>
        <dbReference type="EMBL" id="KAJ5404125.1"/>
    </source>
</evidence>
<dbReference type="PROSITE" id="PS50837">
    <property type="entry name" value="NACHT"/>
    <property type="match status" value="1"/>
</dbReference>
<comment type="caution">
    <text evidence="5">The sequence shown here is derived from an EMBL/GenBank/DDBJ whole genome shotgun (WGS) entry which is preliminary data.</text>
</comment>
<feature type="domain" description="NACHT" evidence="4">
    <location>
        <begin position="59"/>
        <end position="206"/>
    </location>
</feature>
<evidence type="ECO:0000256" key="2">
    <source>
        <dbReference type="ARBA" id="ARBA00022737"/>
    </source>
</evidence>
<protein>
    <submittedName>
        <fullName evidence="5">Vegetative incompatibility protein HET-E-1</fullName>
    </submittedName>
</protein>
<dbReference type="OrthoDB" id="674604at2759"/>
<evidence type="ECO:0000259" key="4">
    <source>
        <dbReference type="PROSITE" id="PS50837"/>
    </source>
</evidence>
<dbReference type="EMBL" id="JAPZBU010000005">
    <property type="protein sequence ID" value="KAJ5404125.1"/>
    <property type="molecule type" value="Genomic_DNA"/>
</dbReference>
<feature type="repeat" description="WD" evidence="3">
    <location>
        <begin position="955"/>
        <end position="996"/>
    </location>
</feature>
<dbReference type="Proteomes" id="UP001147747">
    <property type="component" value="Unassembled WGS sequence"/>
</dbReference>
<dbReference type="InterPro" id="IPR015943">
    <property type="entry name" value="WD40/YVTN_repeat-like_dom_sf"/>
</dbReference>
<organism evidence="5 6">
    <name type="scientific">Penicillium cosmopolitanum</name>
    <dbReference type="NCBI Taxonomy" id="1131564"/>
    <lineage>
        <taxon>Eukaryota</taxon>
        <taxon>Fungi</taxon>
        <taxon>Dikarya</taxon>
        <taxon>Ascomycota</taxon>
        <taxon>Pezizomycotina</taxon>
        <taxon>Eurotiomycetes</taxon>
        <taxon>Eurotiomycetidae</taxon>
        <taxon>Eurotiales</taxon>
        <taxon>Aspergillaceae</taxon>
        <taxon>Penicillium</taxon>
    </lineage>
</organism>
<sequence>MDKSSDDNQNFVYEKLCPMEGAAFNSYANEDITTCDEHTRERLLDTIGKWADSPTICEHIYWLQGKAGTGKSTIARTVADKLNKKDRLAASFFFRRNAGDRGRASKLFTTIAAQLVERMPAVAKYMRSAIKANRRIVTTALEEQFEKLILQPMGAVSHDKSKPMTVVIDALDECEEDRDIIRKIIKLLLQIDPAVIPLKFFVTSRPEPWVRLGFQDAQEKVKLFELHTIPEDIIRQDITIFLESRLAKIRCDSEIDSSWPDRATFQKLLEKSTPLFIFAATACRFIEDCYEGTGEPDDRLQMIIQYKAHGVFKNIYLPILDHMVHKLEGSSRRNALSEFNQIVGSIVTLSKPLDIASLATLLGISTSCIRNRLKLLHSVLDFPNGATTGPVRVFHESFRDFLIRPDPEDVHDFCIDEKATHKTLTEKCFDLLFRDREAAYLKKDICGLESPGESRTILDQQTINRCLPSAVQYACLYWVYHLKSSGDKLHDEHQVFRFLQRHFLHWLEALSLLNKISESIRLIGELQSLVNCDQNPSISAFLHDAKRFVLKNRQIADDAPLQLYYSGLMFAPRSAVICSVFEGKLPAWKCRLPQVEENWTAGLQTLEGHALSISSLAFSHDGLVLASGSIDETVRLWDTATGDLKHVLSEHLQPVLSVAFSPKSQLLASGSEDETVRLWDGMTGNESRTFSSEPNPVELEYLPFTYDPDDTIVPINCFGKAFQKSQWGYECPVSEVTFSHDGQMLAFAFCYTKDRSMSTIELWDLGTDEKKYSFTGHSDRISSLAFPSCNSQILASGSQDGTVRIWDTTTGEATQMIKHGMIHRNQRFFVWSVAFWPDTQILAYGSNDGTVRLWDTATGKEKQIFEDEMIRSNTVTTNIWSLAFSPDGQVLASGSSDGIVRLWHTTTGKLQRTLELHSHRLSVAISPNGQLLASGSSDGTVRLWDTAIDTAPLTPKSHSDQVSSLDFSPNGQLLASCSIDKTIRLWDTATGKLRKTWQAEDWIPSDVQFSKDGSSLQTNKDSFEVRSFYDSNLPYGKQVDVEISIEQSQWIKLNNERVLWLPPGSRPSCWAVFDSAIAIGHASGYISFIDFDPPEA</sequence>
<dbReference type="RefSeq" id="XP_056491367.1">
    <property type="nucleotide sequence ID" value="XM_056628633.1"/>
</dbReference>
<dbReference type="PRINTS" id="PR00320">
    <property type="entry name" value="GPROTEINBRPT"/>
</dbReference>
<dbReference type="PROSITE" id="PS50082">
    <property type="entry name" value="WD_REPEATS_2"/>
    <property type="match status" value="7"/>
</dbReference>
<keyword evidence="1 3" id="KW-0853">WD repeat</keyword>
<feature type="repeat" description="WD" evidence="3">
    <location>
        <begin position="606"/>
        <end position="647"/>
    </location>
</feature>
<evidence type="ECO:0000313" key="6">
    <source>
        <dbReference type="Proteomes" id="UP001147747"/>
    </source>
</evidence>
<proteinExistence type="predicted"/>
<dbReference type="InterPro" id="IPR011047">
    <property type="entry name" value="Quinoprotein_ADH-like_sf"/>
</dbReference>
<dbReference type="PROSITE" id="PS50294">
    <property type="entry name" value="WD_REPEATS_REGION"/>
    <property type="match status" value="7"/>
</dbReference>
<dbReference type="InterPro" id="IPR027417">
    <property type="entry name" value="P-loop_NTPase"/>
</dbReference>
<dbReference type="PROSITE" id="PS00678">
    <property type="entry name" value="WD_REPEATS_1"/>
    <property type="match status" value="3"/>
</dbReference>
<dbReference type="InterPro" id="IPR019775">
    <property type="entry name" value="WD40_repeat_CS"/>
</dbReference>
<dbReference type="Pfam" id="PF24883">
    <property type="entry name" value="NPHP3_N"/>
    <property type="match status" value="1"/>
</dbReference>
<keyword evidence="2" id="KW-0677">Repeat</keyword>
<dbReference type="AlphaFoldDB" id="A0A9X0BBW0"/>
<feature type="repeat" description="WD" evidence="3">
    <location>
        <begin position="648"/>
        <end position="689"/>
    </location>
</feature>
<dbReference type="PANTHER" id="PTHR19879:SF9">
    <property type="entry name" value="TRANSCRIPTION INITIATION FACTOR TFIID SUBUNIT 5"/>
    <property type="match status" value="1"/>
</dbReference>
<evidence type="ECO:0000256" key="1">
    <source>
        <dbReference type="ARBA" id="ARBA00022574"/>
    </source>
</evidence>
<accession>A0A9X0BBW0</accession>
<feature type="repeat" description="WD" evidence="3">
    <location>
        <begin position="922"/>
        <end position="945"/>
    </location>
</feature>
<keyword evidence="6" id="KW-1185">Reference proteome</keyword>
<dbReference type="PANTHER" id="PTHR19879">
    <property type="entry name" value="TRANSCRIPTION INITIATION FACTOR TFIID"/>
    <property type="match status" value="1"/>
</dbReference>
<dbReference type="SUPFAM" id="SSF52540">
    <property type="entry name" value="P-loop containing nucleoside triphosphate hydrolases"/>
    <property type="match status" value="1"/>
</dbReference>
<reference evidence="5" key="1">
    <citation type="submission" date="2022-12" db="EMBL/GenBank/DDBJ databases">
        <authorList>
            <person name="Petersen C."/>
        </authorList>
    </citation>
    <scope>NUCLEOTIDE SEQUENCE</scope>
    <source>
        <strain evidence="5">IBT 29677</strain>
    </source>
</reference>
<dbReference type="SMART" id="SM00320">
    <property type="entry name" value="WD40"/>
    <property type="match status" value="7"/>
</dbReference>
<name>A0A9X0BBW0_9EURO</name>
<dbReference type="InterPro" id="IPR001680">
    <property type="entry name" value="WD40_rpt"/>
</dbReference>
<dbReference type="CDD" id="cd00200">
    <property type="entry name" value="WD40"/>
    <property type="match status" value="1"/>
</dbReference>
<dbReference type="InterPro" id="IPR036322">
    <property type="entry name" value="WD40_repeat_dom_sf"/>
</dbReference>
<dbReference type="Pfam" id="PF00400">
    <property type="entry name" value="WD40"/>
    <property type="match status" value="7"/>
</dbReference>
<dbReference type="SUPFAM" id="SSF50978">
    <property type="entry name" value="WD40 repeat-like"/>
    <property type="match status" value="1"/>
</dbReference>
<dbReference type="Gene3D" id="3.40.50.300">
    <property type="entry name" value="P-loop containing nucleotide triphosphate hydrolases"/>
    <property type="match status" value="1"/>
</dbReference>
<feature type="repeat" description="WD" evidence="3">
    <location>
        <begin position="823"/>
        <end position="864"/>
    </location>
</feature>
<dbReference type="SUPFAM" id="SSF50998">
    <property type="entry name" value="Quinoprotein alcohol dehydrogenase-like"/>
    <property type="match status" value="1"/>
</dbReference>
<reference evidence="5" key="2">
    <citation type="journal article" date="2023" name="IMA Fungus">
        <title>Comparative genomic study of the Penicillium genus elucidates a diverse pangenome and 15 lateral gene transfer events.</title>
        <authorList>
            <person name="Petersen C."/>
            <person name="Sorensen T."/>
            <person name="Nielsen M.R."/>
            <person name="Sondergaard T.E."/>
            <person name="Sorensen J.L."/>
            <person name="Fitzpatrick D.A."/>
            <person name="Frisvad J.C."/>
            <person name="Nielsen K.L."/>
        </authorList>
    </citation>
    <scope>NUCLEOTIDE SEQUENCE</scope>
    <source>
        <strain evidence="5">IBT 29677</strain>
    </source>
</reference>